<evidence type="ECO:0000313" key="3">
    <source>
        <dbReference type="Proteomes" id="UP000316313"/>
    </source>
</evidence>
<dbReference type="InterPro" id="IPR051678">
    <property type="entry name" value="AGP_Transferase"/>
</dbReference>
<evidence type="ECO:0000259" key="1">
    <source>
        <dbReference type="Pfam" id="PF01636"/>
    </source>
</evidence>
<dbReference type="InterPro" id="IPR011009">
    <property type="entry name" value="Kinase-like_dom_sf"/>
</dbReference>
<dbReference type="PANTHER" id="PTHR21310">
    <property type="entry name" value="AMINOGLYCOSIDE PHOSPHOTRANSFERASE-RELATED-RELATED"/>
    <property type="match status" value="1"/>
</dbReference>
<dbReference type="Proteomes" id="UP000316313">
    <property type="component" value="Chromosome"/>
</dbReference>
<reference evidence="2 3" key="1">
    <citation type="submission" date="2019-03" db="EMBL/GenBank/DDBJ databases">
        <title>The complete genome sequence of Swingsia samuiensis NBRC107927(T).</title>
        <authorList>
            <person name="Chua K.-O."/>
            <person name="Chan K.-G."/>
            <person name="See-Too W.-S."/>
        </authorList>
    </citation>
    <scope>NUCLEOTIDE SEQUENCE [LARGE SCALE GENOMIC DNA]</scope>
    <source>
        <strain evidence="2 3">AH83</strain>
    </source>
</reference>
<dbReference type="Pfam" id="PF01636">
    <property type="entry name" value="APH"/>
    <property type="match status" value="1"/>
</dbReference>
<dbReference type="InterPro" id="IPR002575">
    <property type="entry name" value="Aminoglycoside_PTrfase"/>
</dbReference>
<dbReference type="Gene3D" id="3.90.1200.10">
    <property type="match status" value="1"/>
</dbReference>
<proteinExistence type="predicted"/>
<keyword evidence="3" id="KW-1185">Reference proteome</keyword>
<evidence type="ECO:0000313" key="2">
    <source>
        <dbReference type="EMBL" id="QDH17198.1"/>
    </source>
</evidence>
<accession>A0A4Y6UKM3</accession>
<organism evidence="2 3">
    <name type="scientific">Swingsia samuiensis</name>
    <dbReference type="NCBI Taxonomy" id="1293412"/>
    <lineage>
        <taxon>Bacteria</taxon>
        <taxon>Pseudomonadati</taxon>
        <taxon>Pseudomonadota</taxon>
        <taxon>Alphaproteobacteria</taxon>
        <taxon>Acetobacterales</taxon>
        <taxon>Acetobacteraceae</taxon>
        <taxon>Swingsia</taxon>
    </lineage>
</organism>
<keyword evidence="2" id="KW-0808">Transferase</keyword>
<dbReference type="KEGG" id="ssam:E3D00_06200"/>
<dbReference type="RefSeq" id="WP_141460911.1">
    <property type="nucleotide sequence ID" value="NZ_CP038141.1"/>
</dbReference>
<sequence length="270" mass="32115">MRSCPVVRFPPLPTTSRQRFTVATCVHLHAHTSRHQASLVNVPALLAFDEKDYSIAMENAPGRPLHELLISREYFDRAFKIGLRVVAWLRNFHLTPCSDHDLIMESSQPFKAYKADLQYTRLFEYLSPPQVDVAERFLHRQIKNTKSVLHGDLNSRNILVDDENRINVIDFEQGQVGNGIHDVAYLVSEFVIYSFFQNSDPEEQIKRFWREYDWEFRNRLRWEEYRQHLAFQVLYRLKGPSRQVWAGHLDEPTRRQIEDWSLRQFAEWLL</sequence>
<feature type="domain" description="Aminoglycoside phosphotransferase" evidence="1">
    <location>
        <begin position="6"/>
        <end position="218"/>
    </location>
</feature>
<dbReference type="EMBL" id="CP038141">
    <property type="protein sequence ID" value="QDH17198.1"/>
    <property type="molecule type" value="Genomic_DNA"/>
</dbReference>
<gene>
    <name evidence="2" type="ORF">E3D00_06200</name>
</gene>
<dbReference type="OrthoDB" id="7856512at2"/>
<protein>
    <submittedName>
        <fullName evidence="2">Aminoglycoside phosphotransferase family protein</fullName>
    </submittedName>
</protein>
<dbReference type="AlphaFoldDB" id="A0A4Y6UKM3"/>
<dbReference type="SUPFAM" id="SSF56112">
    <property type="entry name" value="Protein kinase-like (PK-like)"/>
    <property type="match status" value="1"/>
</dbReference>
<dbReference type="GO" id="GO:0016740">
    <property type="term" value="F:transferase activity"/>
    <property type="evidence" value="ECO:0007669"/>
    <property type="project" value="UniProtKB-KW"/>
</dbReference>
<name>A0A4Y6UKM3_9PROT</name>